<evidence type="ECO:0000256" key="3">
    <source>
        <dbReference type="ARBA" id="ARBA00022679"/>
    </source>
</evidence>
<dbReference type="InterPro" id="IPR036736">
    <property type="entry name" value="ACP-like_sf"/>
</dbReference>
<organism evidence="6 7">
    <name type="scientific">Trichormus variabilis SAG 1403-4b</name>
    <dbReference type="NCBI Taxonomy" id="447716"/>
    <lineage>
        <taxon>Bacteria</taxon>
        <taxon>Bacillati</taxon>
        <taxon>Cyanobacteriota</taxon>
        <taxon>Cyanophyceae</taxon>
        <taxon>Nostocales</taxon>
        <taxon>Nostocaceae</taxon>
        <taxon>Trichormus</taxon>
    </lineage>
</organism>
<dbReference type="Proteomes" id="UP000276103">
    <property type="component" value="Unassembled WGS sequence"/>
</dbReference>
<dbReference type="GO" id="GO:0031177">
    <property type="term" value="F:phosphopantetheine binding"/>
    <property type="evidence" value="ECO:0007669"/>
    <property type="project" value="InterPro"/>
</dbReference>
<dbReference type="SMART" id="SM00825">
    <property type="entry name" value="PKS_KS"/>
    <property type="match status" value="1"/>
</dbReference>
<dbReference type="Gene3D" id="3.40.47.10">
    <property type="match status" value="1"/>
</dbReference>
<dbReference type="GO" id="GO:0006633">
    <property type="term" value="P:fatty acid biosynthetic process"/>
    <property type="evidence" value="ECO:0007669"/>
    <property type="project" value="TreeGrafter"/>
</dbReference>
<evidence type="ECO:0000256" key="1">
    <source>
        <dbReference type="ARBA" id="ARBA00022450"/>
    </source>
</evidence>
<dbReference type="SMART" id="SM00823">
    <property type="entry name" value="PKS_PP"/>
    <property type="match status" value="1"/>
</dbReference>
<dbReference type="InterPro" id="IPR009081">
    <property type="entry name" value="PP-bd_ACP"/>
</dbReference>
<dbReference type="InterPro" id="IPR050091">
    <property type="entry name" value="PKS_NRPS_Biosynth_Enz"/>
</dbReference>
<dbReference type="Pfam" id="PF02801">
    <property type="entry name" value="Ketoacyl-synt_C"/>
    <property type="match status" value="1"/>
</dbReference>
<keyword evidence="1" id="KW-0596">Phosphopantetheine</keyword>
<dbReference type="CDD" id="cd00833">
    <property type="entry name" value="PKS"/>
    <property type="match status" value="1"/>
</dbReference>
<keyword evidence="3" id="KW-0808">Transferase</keyword>
<reference evidence="6 7" key="1">
    <citation type="journal article" date="2019" name="Genome Biol. Evol.">
        <title>Day and night: Metabolic profiles and evolutionary relationships of six axenic non-marine cyanobacteria.</title>
        <authorList>
            <person name="Will S.E."/>
            <person name="Henke P."/>
            <person name="Boedeker C."/>
            <person name="Huang S."/>
            <person name="Brinkmann H."/>
            <person name="Rohde M."/>
            <person name="Jarek M."/>
            <person name="Friedl T."/>
            <person name="Seufert S."/>
            <person name="Schumacher M."/>
            <person name="Overmann J."/>
            <person name="Neumann-Schaal M."/>
            <person name="Petersen J."/>
        </authorList>
    </citation>
    <scope>NUCLEOTIDE SEQUENCE [LARGE SCALE GENOMIC DNA]</scope>
    <source>
        <strain evidence="6 7">SAG 1403-4b</strain>
    </source>
</reference>
<dbReference type="InterPro" id="IPR014030">
    <property type="entry name" value="Ketoacyl_synth_N"/>
</dbReference>
<dbReference type="SUPFAM" id="SSF53901">
    <property type="entry name" value="Thiolase-like"/>
    <property type="match status" value="1"/>
</dbReference>
<dbReference type="GO" id="GO:0005737">
    <property type="term" value="C:cytoplasm"/>
    <property type="evidence" value="ECO:0007669"/>
    <property type="project" value="TreeGrafter"/>
</dbReference>
<proteinExistence type="predicted"/>
<dbReference type="SUPFAM" id="SSF52151">
    <property type="entry name" value="FabD/lysophospholipase-like"/>
    <property type="match status" value="1"/>
</dbReference>
<dbReference type="InterPro" id="IPR016039">
    <property type="entry name" value="Thiolase-like"/>
</dbReference>
<dbReference type="GO" id="GO:0071770">
    <property type="term" value="P:DIM/DIP cell wall layer assembly"/>
    <property type="evidence" value="ECO:0007669"/>
    <property type="project" value="TreeGrafter"/>
</dbReference>
<dbReference type="Pfam" id="PF22621">
    <property type="entry name" value="CurL-like_PKS_C"/>
    <property type="match status" value="1"/>
</dbReference>
<gene>
    <name evidence="6" type="ORF">DSM107003_11690</name>
</gene>
<dbReference type="PANTHER" id="PTHR43775">
    <property type="entry name" value="FATTY ACID SYNTHASE"/>
    <property type="match status" value="1"/>
</dbReference>
<dbReference type="PROSITE" id="PS52004">
    <property type="entry name" value="KS3_2"/>
    <property type="match status" value="1"/>
</dbReference>
<dbReference type="InterPro" id="IPR006162">
    <property type="entry name" value="Ppantetheine_attach_site"/>
</dbReference>
<dbReference type="Gene3D" id="3.40.366.10">
    <property type="entry name" value="Malonyl-Coenzyme A Acyl Carrier Protein, domain 2"/>
    <property type="match status" value="1"/>
</dbReference>
<evidence type="ECO:0000259" key="5">
    <source>
        <dbReference type="PROSITE" id="PS52004"/>
    </source>
</evidence>
<keyword evidence="7" id="KW-1185">Reference proteome</keyword>
<dbReference type="Pfam" id="PF00109">
    <property type="entry name" value="ketoacyl-synt"/>
    <property type="match status" value="1"/>
</dbReference>
<dbReference type="Gene3D" id="1.10.1200.10">
    <property type="entry name" value="ACP-like"/>
    <property type="match status" value="1"/>
</dbReference>
<dbReference type="Gene3D" id="3.30.70.3290">
    <property type="match status" value="1"/>
</dbReference>
<dbReference type="InterPro" id="IPR020841">
    <property type="entry name" value="PKS_Beta-ketoAc_synthase_dom"/>
</dbReference>
<dbReference type="InterPro" id="IPR014031">
    <property type="entry name" value="Ketoacyl_synth_C"/>
</dbReference>
<accession>A0A433UW57</accession>
<dbReference type="PANTHER" id="PTHR43775:SF37">
    <property type="entry name" value="SI:DKEY-61P9.11"/>
    <property type="match status" value="1"/>
</dbReference>
<dbReference type="AlphaFoldDB" id="A0A433UW57"/>
<comment type="caution">
    <text evidence="6">The sequence shown here is derived from an EMBL/GenBank/DDBJ whole genome shotgun (WGS) entry which is preliminary data.</text>
</comment>
<dbReference type="GO" id="GO:0004312">
    <property type="term" value="F:fatty acid synthase activity"/>
    <property type="evidence" value="ECO:0007669"/>
    <property type="project" value="TreeGrafter"/>
</dbReference>
<dbReference type="InterPro" id="IPR001227">
    <property type="entry name" value="Ac_transferase_dom_sf"/>
</dbReference>
<evidence type="ECO:0000256" key="2">
    <source>
        <dbReference type="ARBA" id="ARBA00022553"/>
    </source>
</evidence>
<feature type="domain" description="Ketosynthase family 3 (KS3)" evidence="5">
    <location>
        <begin position="1"/>
        <end position="223"/>
    </location>
</feature>
<evidence type="ECO:0000313" key="6">
    <source>
        <dbReference type="EMBL" id="RUS98081.1"/>
    </source>
</evidence>
<protein>
    <submittedName>
        <fullName evidence="6">Uncharacterized protein</fullName>
    </submittedName>
</protein>
<dbReference type="GO" id="GO:0005886">
    <property type="term" value="C:plasma membrane"/>
    <property type="evidence" value="ECO:0007669"/>
    <property type="project" value="TreeGrafter"/>
</dbReference>
<dbReference type="PROSITE" id="PS00012">
    <property type="entry name" value="PHOSPHOPANTETHEINE"/>
    <property type="match status" value="1"/>
</dbReference>
<name>A0A433UW57_ANAVA</name>
<evidence type="ECO:0000259" key="4">
    <source>
        <dbReference type="PROSITE" id="PS50075"/>
    </source>
</evidence>
<feature type="domain" description="Carrier" evidence="4">
    <location>
        <begin position="654"/>
        <end position="732"/>
    </location>
</feature>
<dbReference type="EMBL" id="RSCM01000003">
    <property type="protein sequence ID" value="RUS98081.1"/>
    <property type="molecule type" value="Genomic_DNA"/>
</dbReference>
<dbReference type="SUPFAM" id="SSF47336">
    <property type="entry name" value="ACP-like"/>
    <property type="match status" value="1"/>
</dbReference>
<dbReference type="Pfam" id="PF00550">
    <property type="entry name" value="PP-binding"/>
    <property type="match status" value="1"/>
</dbReference>
<dbReference type="PROSITE" id="PS50075">
    <property type="entry name" value="CARRIER"/>
    <property type="match status" value="1"/>
</dbReference>
<dbReference type="Pfam" id="PF00698">
    <property type="entry name" value="Acyl_transf_1"/>
    <property type="match status" value="1"/>
</dbReference>
<dbReference type="InterPro" id="IPR016035">
    <property type="entry name" value="Acyl_Trfase/lysoPLipase"/>
</dbReference>
<dbReference type="SMART" id="SM00827">
    <property type="entry name" value="PKS_AT"/>
    <property type="match status" value="1"/>
</dbReference>
<keyword evidence="2" id="KW-0597">Phosphoprotein</keyword>
<dbReference type="InterPro" id="IPR014043">
    <property type="entry name" value="Acyl_transferase_dom"/>
</dbReference>
<evidence type="ECO:0000313" key="7">
    <source>
        <dbReference type="Proteomes" id="UP000276103"/>
    </source>
</evidence>
<sequence length="763" mass="84240">MSSEATISLSHAQMMAADGRCKTFDAAADGYVRGEGCGVVVLKRLADALRDGDNIQAIIRGSAVNQNGLSNGLTAPNGPSQQAVIRQALAKAGVKPSQISYVETQGTATPLGDSIEVNSLKAVLMEGREVNQPCWIGSVKTNIGHSEAASGIAGLIKVVLSLQHGEIPAHLHFKELNPYIKIKNTPIQIPTELQEWPDQGQPRLAGVSAFGFGGTNAHVILEEAPPQVKNQNLPERSSHLLTLSAKTEPALQALVSRYQSHLEADPKLELGDICFTANKGRSHFQHRLAVVIDSKEQLIAQLAAFETGNHTTGLFSNQASKKPSKIAFLFTGEGSQYINMGRQLYETQPIFRQTLEQCNEILRPYLEHSLLEILYPDQAGEQIASSLLEQTAYTQPALFAFEYALYQLWKSWGIQPNAVMGHNVGEYVAATVAGVFSLEDALKLIAHRGRLMQQLPSGSEMVSLMATEDFSALANQVTYNQPQIPLISNVTGNLADEEMATAQYWVNHVSGAVQFAQSMQTLHQLGYKVFIEIGSKPILLGLGRECQPAECMWLPSLLPGMDEWQVMLSSLGQLSVAGVKVDWSGFDRDYQRTKVVLPTYPFQRERYWIDTGTIQPQKQYLPKKLEIEQQAAKLSISTQNTKILQQLETAESSDRLTLLITYLQEQIGRILGFKGSQLPNIEQNFFEMGMDSLMLTELRNQIQTDLNSDIPINIFMEGATIVTLSNQINHQLVPINITQTVKPESNDQFQMNVKNSDWIEIEI</sequence>
<dbReference type="InterPro" id="IPR020806">
    <property type="entry name" value="PKS_PP-bd"/>
</dbReference>